<gene>
    <name evidence="1" type="ORF">ACIA8P_25270</name>
</gene>
<accession>A0ABW7Y6Z9</accession>
<dbReference type="Gene3D" id="3.20.10.10">
    <property type="entry name" value="D-amino Acid Aminotransferase, subunit A, domain 2"/>
    <property type="match status" value="1"/>
</dbReference>
<dbReference type="GO" id="GO:0008483">
    <property type="term" value="F:transaminase activity"/>
    <property type="evidence" value="ECO:0007669"/>
    <property type="project" value="UniProtKB-KW"/>
</dbReference>
<dbReference type="Proteomes" id="UP001612415">
    <property type="component" value="Unassembled WGS sequence"/>
</dbReference>
<name>A0ABW7Y6Z9_STRCE</name>
<dbReference type="Pfam" id="PF01063">
    <property type="entry name" value="Aminotran_4"/>
    <property type="match status" value="1"/>
</dbReference>
<proteinExistence type="predicted"/>
<evidence type="ECO:0000313" key="2">
    <source>
        <dbReference type="Proteomes" id="UP001612415"/>
    </source>
</evidence>
<dbReference type="EMBL" id="JBITDC010000009">
    <property type="protein sequence ID" value="MFI5677941.1"/>
    <property type="molecule type" value="Genomic_DNA"/>
</dbReference>
<dbReference type="InterPro" id="IPR043132">
    <property type="entry name" value="BCAT-like_C"/>
</dbReference>
<protein>
    <submittedName>
        <fullName evidence="1">Aminotransferase class IV</fullName>
    </submittedName>
</protein>
<dbReference type="InterPro" id="IPR036038">
    <property type="entry name" value="Aminotransferase-like"/>
</dbReference>
<keyword evidence="2" id="KW-1185">Reference proteome</keyword>
<keyword evidence="1" id="KW-0808">Transferase</keyword>
<dbReference type="SUPFAM" id="SSF56752">
    <property type="entry name" value="D-aminoacid aminotransferase-like PLP-dependent enzymes"/>
    <property type="match status" value="1"/>
</dbReference>
<sequence length="284" mass="30970">MTRPTVVEGLLRWTPAGGLVPADGGPGTGTAAEKDAGAAAGTAVVGSRLLVADSWLVRDGRVRAFERHRERFLRTCGECGGPPLRRLLEFWQDMAAALPRTGEWFPRVELAAGSMELRLLLRQAPPLSSGVRVWAAGQSDPRTVPRRKGPDLDTLARVRRRASGEGAQEAVLVTASGVVLEAATASVLWWEDDTLCLPPPRLPVLPGVTVGLIQEHAWRTGTRVAHRERTVAELDGREVWLVNALHGIRPVTGWTARPMEAAPAVRAPQWRTWLDDIMEPLPER</sequence>
<organism evidence="1 2">
    <name type="scientific">Streptomyces cellulosae</name>
    <dbReference type="NCBI Taxonomy" id="1968"/>
    <lineage>
        <taxon>Bacteria</taxon>
        <taxon>Bacillati</taxon>
        <taxon>Actinomycetota</taxon>
        <taxon>Actinomycetes</taxon>
        <taxon>Kitasatosporales</taxon>
        <taxon>Streptomycetaceae</taxon>
        <taxon>Streptomyces</taxon>
    </lineage>
</organism>
<evidence type="ECO:0000313" key="1">
    <source>
        <dbReference type="EMBL" id="MFI5677941.1"/>
    </source>
</evidence>
<comment type="caution">
    <text evidence="1">The sequence shown here is derived from an EMBL/GenBank/DDBJ whole genome shotgun (WGS) entry which is preliminary data.</text>
</comment>
<dbReference type="InterPro" id="IPR001544">
    <property type="entry name" value="Aminotrans_IV"/>
</dbReference>
<dbReference type="RefSeq" id="WP_398658519.1">
    <property type="nucleotide sequence ID" value="NZ_JBITDC010000009.1"/>
</dbReference>
<reference evidence="1 2" key="1">
    <citation type="submission" date="2024-10" db="EMBL/GenBank/DDBJ databases">
        <title>The Natural Products Discovery Center: Release of the First 8490 Sequenced Strains for Exploring Actinobacteria Biosynthetic Diversity.</title>
        <authorList>
            <person name="Kalkreuter E."/>
            <person name="Kautsar S.A."/>
            <person name="Yang D."/>
            <person name="Bader C.D."/>
            <person name="Teijaro C.N."/>
            <person name="Fluegel L."/>
            <person name="Davis C.M."/>
            <person name="Simpson J.R."/>
            <person name="Lauterbach L."/>
            <person name="Steele A.D."/>
            <person name="Gui C."/>
            <person name="Meng S."/>
            <person name="Li G."/>
            <person name="Viehrig K."/>
            <person name="Ye F."/>
            <person name="Su P."/>
            <person name="Kiefer A.F."/>
            <person name="Nichols A."/>
            <person name="Cepeda A.J."/>
            <person name="Yan W."/>
            <person name="Fan B."/>
            <person name="Jiang Y."/>
            <person name="Adhikari A."/>
            <person name="Zheng C.-J."/>
            <person name="Schuster L."/>
            <person name="Cowan T.M."/>
            <person name="Smanski M.J."/>
            <person name="Chevrette M.G."/>
            <person name="De Carvalho L.P.S."/>
            <person name="Shen B."/>
        </authorList>
    </citation>
    <scope>NUCLEOTIDE SEQUENCE [LARGE SCALE GENOMIC DNA]</scope>
    <source>
        <strain evidence="1 2">NPDC051599</strain>
    </source>
</reference>
<keyword evidence="1" id="KW-0032">Aminotransferase</keyword>